<sequence>MTMFLLVPGFWIDPSVWDEVAAALRARGHDATAVELGHAPTDTAESHVDDVLAALGTADGPVVLAGHSGAGPVCAAAAERARDRVAHLVFVDTGPLPDGVAQVDFLPPEGQRWVRDAIAAHGSGQPMPTRAEFDELGTSTEGFSDAAFAAVRARSRVEPAGAVLTGARRGTPDPTLPKTVVACSFAPEQVRALIDAGVPGFAEMGGPEWTTVALPTGHWPMVSEPAALAELLASLA</sequence>
<accession>A0ABU8TF33</accession>
<dbReference type="InterPro" id="IPR029058">
    <property type="entry name" value="AB_hydrolase_fold"/>
</dbReference>
<dbReference type="EMBL" id="JBBJUP010000029">
    <property type="protein sequence ID" value="MEJ8282141.1"/>
    <property type="molecule type" value="Genomic_DNA"/>
</dbReference>
<feature type="domain" description="AB hydrolase-1" evidence="1">
    <location>
        <begin position="4"/>
        <end position="230"/>
    </location>
</feature>
<dbReference type="Gene3D" id="3.40.50.1820">
    <property type="entry name" value="alpha/beta hydrolase"/>
    <property type="match status" value="1"/>
</dbReference>
<dbReference type="Proteomes" id="UP001364211">
    <property type="component" value="Unassembled WGS sequence"/>
</dbReference>
<evidence type="ECO:0000313" key="3">
    <source>
        <dbReference type="Proteomes" id="UP001364211"/>
    </source>
</evidence>
<dbReference type="InterPro" id="IPR000073">
    <property type="entry name" value="AB_hydrolase_1"/>
</dbReference>
<dbReference type="InterPro" id="IPR052897">
    <property type="entry name" value="Sec-Metab_Biosynth_Hydrolase"/>
</dbReference>
<dbReference type="SUPFAM" id="SSF53474">
    <property type="entry name" value="alpha/beta-Hydrolases"/>
    <property type="match status" value="1"/>
</dbReference>
<evidence type="ECO:0000313" key="2">
    <source>
        <dbReference type="EMBL" id="MEJ8282141.1"/>
    </source>
</evidence>
<keyword evidence="3" id="KW-1185">Reference proteome</keyword>
<keyword evidence="2" id="KW-0378">Hydrolase</keyword>
<organism evidence="2 3">
    <name type="scientific">Pseudonocardia spirodelae</name>
    <dbReference type="NCBI Taxonomy" id="3133431"/>
    <lineage>
        <taxon>Bacteria</taxon>
        <taxon>Bacillati</taxon>
        <taxon>Actinomycetota</taxon>
        <taxon>Actinomycetes</taxon>
        <taxon>Pseudonocardiales</taxon>
        <taxon>Pseudonocardiaceae</taxon>
        <taxon>Pseudonocardia</taxon>
    </lineage>
</organism>
<dbReference type="GO" id="GO:0016787">
    <property type="term" value="F:hydrolase activity"/>
    <property type="evidence" value="ECO:0007669"/>
    <property type="project" value="UniProtKB-KW"/>
</dbReference>
<dbReference type="RefSeq" id="WP_340295273.1">
    <property type="nucleotide sequence ID" value="NZ_JBBJUP010000029.1"/>
</dbReference>
<evidence type="ECO:0000259" key="1">
    <source>
        <dbReference type="Pfam" id="PF12697"/>
    </source>
</evidence>
<dbReference type="PANTHER" id="PTHR37017:SF11">
    <property type="entry name" value="ESTERASE_LIPASE_THIOESTERASE DOMAIN-CONTAINING PROTEIN"/>
    <property type="match status" value="1"/>
</dbReference>
<reference evidence="2 3" key="1">
    <citation type="submission" date="2024-03" db="EMBL/GenBank/DDBJ databases">
        <title>Draft genome sequence of Pseudonocardia sp. DW16-2.</title>
        <authorList>
            <person name="Duangmal K."/>
        </authorList>
    </citation>
    <scope>NUCLEOTIDE SEQUENCE [LARGE SCALE GENOMIC DNA]</scope>
    <source>
        <strain evidence="2 3">DW16-2</strain>
    </source>
</reference>
<name>A0ABU8TF33_9PSEU</name>
<protein>
    <submittedName>
        <fullName evidence="2">Alpha/beta fold hydrolase</fullName>
    </submittedName>
</protein>
<proteinExistence type="predicted"/>
<dbReference type="Pfam" id="PF12697">
    <property type="entry name" value="Abhydrolase_6"/>
    <property type="match status" value="1"/>
</dbReference>
<dbReference type="PANTHER" id="PTHR37017">
    <property type="entry name" value="AB HYDROLASE-1 DOMAIN-CONTAINING PROTEIN-RELATED"/>
    <property type="match status" value="1"/>
</dbReference>
<comment type="caution">
    <text evidence="2">The sequence shown here is derived from an EMBL/GenBank/DDBJ whole genome shotgun (WGS) entry which is preliminary data.</text>
</comment>
<gene>
    <name evidence="2" type="ORF">WJX68_24640</name>
</gene>